<dbReference type="Pfam" id="PF25166">
    <property type="entry name" value="CoiA_C"/>
    <property type="match status" value="1"/>
</dbReference>
<organism evidence="4 5">
    <name type="scientific">Bacillus gobiensis</name>
    <dbReference type="NCBI Taxonomy" id="1441095"/>
    <lineage>
        <taxon>Bacteria</taxon>
        <taxon>Bacillati</taxon>
        <taxon>Bacillota</taxon>
        <taxon>Bacilli</taxon>
        <taxon>Bacillales</taxon>
        <taxon>Bacillaceae</taxon>
        <taxon>Bacillus</taxon>
    </lineage>
</organism>
<dbReference type="PATRIC" id="fig|1441095.3.peg.743"/>
<dbReference type="InterPro" id="IPR057253">
    <property type="entry name" value="CoiA-like_N"/>
</dbReference>
<evidence type="ECO:0000259" key="3">
    <source>
        <dbReference type="Pfam" id="PF25166"/>
    </source>
</evidence>
<evidence type="ECO:0000259" key="1">
    <source>
        <dbReference type="Pfam" id="PF06054"/>
    </source>
</evidence>
<evidence type="ECO:0008006" key="6">
    <source>
        <dbReference type="Google" id="ProtNLM"/>
    </source>
</evidence>
<proteinExistence type="predicted"/>
<dbReference type="Pfam" id="PF25164">
    <property type="entry name" value="CoiA_N"/>
    <property type="match status" value="1"/>
</dbReference>
<keyword evidence="5" id="KW-1185">Reference proteome</keyword>
<dbReference type="Pfam" id="PF06054">
    <property type="entry name" value="CoiA_nuc"/>
    <property type="match status" value="1"/>
</dbReference>
<gene>
    <name evidence="4" type="ORF">AM592_03410</name>
</gene>
<evidence type="ECO:0000259" key="2">
    <source>
        <dbReference type="Pfam" id="PF25164"/>
    </source>
</evidence>
<accession>A0A0M3R934</accession>
<dbReference type="AlphaFoldDB" id="A0A0M3R934"/>
<protein>
    <recommendedName>
        <fullName evidence="6">Competence protein CoiA</fullName>
    </recommendedName>
</protein>
<sequence>MLSARRDDQQLIYLADDYSSDVLKKWRTDHSFYCPVCKEQVDLKLGQIKIFHFSHKRNHHCPYRGEPESDFHLEGKRQLYRWLIRLGEDPELEPYLPAINQRPDLLLREKNNPAALEFQCSPLSYPDYKKRTSSYIGIKIEPVWIIGANRLKRVSDGVFQISDFLRQFSSYTDPPSALLFYCPNAKAFIRLNHMTVFSSSISCAELRYIPLKRAKRDTLQRKKDTFCPPESWPRVVRNFRLKPKQRISKEVNELRLLYYEKLQVTLPFLPSEVFLPLSANHYFSSPVYIWQSYIYLYLLSRSVVTAREIEKVIVKLVKTKKIKIRKMFISEHTLYTSTLEYLQGLAVIGTIKEGEKEQFITDQMSFAFLSMEELLKKDNDIHLRLKKNEKA</sequence>
<dbReference type="InterPro" id="IPR010330">
    <property type="entry name" value="CoiA_nuc"/>
</dbReference>
<reference evidence="5" key="1">
    <citation type="submission" date="2015-08" db="EMBL/GenBank/DDBJ databases">
        <title>Genome sequencing project for genomic taxonomy and phylogenomics of Bacillus-like bacteria.</title>
        <authorList>
            <person name="Liu B."/>
            <person name="Wang J."/>
            <person name="Zhu Y."/>
            <person name="Liu G."/>
            <person name="Chen Q."/>
            <person name="Chen Z."/>
            <person name="Lan J."/>
            <person name="Che J."/>
            <person name="Ge C."/>
            <person name="Shi H."/>
            <person name="Pan Z."/>
            <person name="Liu X."/>
        </authorList>
    </citation>
    <scope>NUCLEOTIDE SEQUENCE [LARGE SCALE GENOMIC DNA]</scope>
    <source>
        <strain evidence="5">FJAT-4402</strain>
    </source>
</reference>
<name>A0A0M3R934_9BACI</name>
<dbReference type="EMBL" id="CP012600">
    <property type="protein sequence ID" value="ALC80742.1"/>
    <property type="molecule type" value="Genomic_DNA"/>
</dbReference>
<dbReference type="InterPro" id="IPR021176">
    <property type="entry name" value="Competence-induced_CoiA"/>
</dbReference>
<evidence type="ECO:0000313" key="4">
    <source>
        <dbReference type="EMBL" id="ALC80742.1"/>
    </source>
</evidence>
<feature type="domain" description="Competence protein CoiA C-terminal" evidence="3">
    <location>
        <begin position="230"/>
        <end position="375"/>
    </location>
</feature>
<dbReference type="Proteomes" id="UP000067625">
    <property type="component" value="Chromosome"/>
</dbReference>
<dbReference type="PIRSF" id="PIRSF007487">
    <property type="entry name" value="Competence-induced_CoiA_bac"/>
    <property type="match status" value="1"/>
</dbReference>
<feature type="domain" description="Competence protein CoiA-like N-terminal" evidence="2">
    <location>
        <begin position="16"/>
        <end position="63"/>
    </location>
</feature>
<evidence type="ECO:0000313" key="5">
    <source>
        <dbReference type="Proteomes" id="UP000067625"/>
    </source>
</evidence>
<dbReference type="STRING" id="1441095.AM592_03410"/>
<reference evidence="4 5" key="2">
    <citation type="journal article" date="2016" name="Int. J. Syst. Evol. Microbiol.">
        <title>Bacillus gobiensis sp. nov., isolated from a soil sample.</title>
        <authorList>
            <person name="Liu B."/>
            <person name="Liu G.H."/>
            <person name="Cetin S."/>
            <person name="Schumann P."/>
            <person name="Pan Z.Z."/>
            <person name="Chen Q.Q."/>
        </authorList>
    </citation>
    <scope>NUCLEOTIDE SEQUENCE [LARGE SCALE GENOMIC DNA]</scope>
    <source>
        <strain evidence="4 5">FJAT-4402</strain>
    </source>
</reference>
<feature type="domain" description="Competence protein CoiA nuclease-like" evidence="1">
    <location>
        <begin position="68"/>
        <end position="222"/>
    </location>
</feature>
<dbReference type="InterPro" id="IPR057252">
    <property type="entry name" value="CoiA_C"/>
</dbReference>